<dbReference type="InterPro" id="IPR028082">
    <property type="entry name" value="Peripla_BP_I"/>
</dbReference>
<comment type="caution">
    <text evidence="1">The sequence shown here is derived from an EMBL/GenBank/DDBJ whole genome shotgun (WGS) entry which is preliminary data.</text>
</comment>
<dbReference type="SUPFAM" id="SSF53822">
    <property type="entry name" value="Periplasmic binding protein-like I"/>
    <property type="match status" value="1"/>
</dbReference>
<evidence type="ECO:0000313" key="1">
    <source>
        <dbReference type="EMBL" id="GAG78865.1"/>
    </source>
</evidence>
<feature type="non-terminal residue" evidence="1">
    <location>
        <position position="1"/>
    </location>
</feature>
<dbReference type="Gene3D" id="3.40.50.2300">
    <property type="match status" value="1"/>
</dbReference>
<dbReference type="EMBL" id="BART01010946">
    <property type="protein sequence ID" value="GAG78865.1"/>
    <property type="molecule type" value="Genomic_DNA"/>
</dbReference>
<reference evidence="1" key="1">
    <citation type="journal article" date="2014" name="Front. Microbiol.">
        <title>High frequency of phylogenetically diverse reductive dehalogenase-homologous genes in deep subseafloor sedimentary metagenomes.</title>
        <authorList>
            <person name="Kawai M."/>
            <person name="Futagami T."/>
            <person name="Toyoda A."/>
            <person name="Takaki Y."/>
            <person name="Nishi S."/>
            <person name="Hori S."/>
            <person name="Arai W."/>
            <person name="Tsubouchi T."/>
            <person name="Morono Y."/>
            <person name="Uchiyama I."/>
            <person name="Ito T."/>
            <person name="Fujiyama A."/>
            <person name="Inagaki F."/>
            <person name="Takami H."/>
        </authorList>
    </citation>
    <scope>NUCLEOTIDE SEQUENCE</scope>
    <source>
        <strain evidence="1">Expedition CK06-06</strain>
    </source>
</reference>
<proteinExistence type="predicted"/>
<dbReference type="AlphaFoldDB" id="X1A942"/>
<evidence type="ECO:0008006" key="2">
    <source>
        <dbReference type="Google" id="ProtNLM"/>
    </source>
</evidence>
<accession>X1A942</accession>
<organism evidence="1">
    <name type="scientific">marine sediment metagenome</name>
    <dbReference type="NCBI Taxonomy" id="412755"/>
    <lineage>
        <taxon>unclassified sequences</taxon>
        <taxon>metagenomes</taxon>
        <taxon>ecological metagenomes</taxon>
    </lineage>
</organism>
<sequence length="197" mass="21643">VPPISTHGITFGSFYTAVQPNCTVAGINVVAQIESLYWPYTGGACAYEITTHGVGYVNFTERTIPFYDKFVAKWGSTLGSPLYCSIGAGDAINLYAAAFENAGTFVNDDIVAELEKFNESNTFPGISAENLAFDQYHDVLETQVPGREGFFSIVYRQYHADGSLPIIPSGGLYDWNSLYPRAQTSHMIYPPWWPAAP</sequence>
<name>X1A942_9ZZZZ</name>
<protein>
    <recommendedName>
        <fullName evidence="2">Leucine-binding protein domain-containing protein</fullName>
    </recommendedName>
</protein>
<gene>
    <name evidence="1" type="ORF">S01H4_23559</name>
</gene>